<dbReference type="Proteomes" id="UP000077763">
    <property type="component" value="Unassembled WGS sequence"/>
</dbReference>
<evidence type="ECO:0000313" key="2">
    <source>
        <dbReference type="EMBL" id="OAH99734.1"/>
    </source>
</evidence>
<dbReference type="SUPFAM" id="SSF46785">
    <property type="entry name" value="Winged helix' DNA-binding domain"/>
    <property type="match status" value="1"/>
</dbReference>
<organism evidence="2 3">
    <name type="scientific">Methylomonas methanica</name>
    <dbReference type="NCBI Taxonomy" id="421"/>
    <lineage>
        <taxon>Bacteria</taxon>
        <taxon>Pseudomonadati</taxon>
        <taxon>Pseudomonadota</taxon>
        <taxon>Gammaproteobacteria</taxon>
        <taxon>Methylococcales</taxon>
        <taxon>Methylococcaceae</taxon>
        <taxon>Methylomonas</taxon>
    </lineage>
</organism>
<proteinExistence type="predicted"/>
<dbReference type="InterPro" id="IPR026881">
    <property type="entry name" value="WYL_dom"/>
</dbReference>
<dbReference type="InterPro" id="IPR036390">
    <property type="entry name" value="WH_DNA-bd_sf"/>
</dbReference>
<dbReference type="AlphaFoldDB" id="A0A177M307"/>
<feature type="domain" description="WYL" evidence="1">
    <location>
        <begin position="156"/>
        <end position="223"/>
    </location>
</feature>
<dbReference type="RefSeq" id="WP_064038063.1">
    <property type="nucleotide sequence ID" value="NZ_LUUH01000080.1"/>
</dbReference>
<dbReference type="EMBL" id="LUUH01000080">
    <property type="protein sequence ID" value="OAH99734.1"/>
    <property type="molecule type" value="Genomic_DNA"/>
</dbReference>
<protein>
    <recommendedName>
        <fullName evidence="1">WYL domain-containing protein</fullName>
    </recommendedName>
</protein>
<dbReference type="Pfam" id="PF13280">
    <property type="entry name" value="WYL"/>
    <property type="match status" value="1"/>
</dbReference>
<reference evidence="2 3" key="1">
    <citation type="submission" date="2016-03" db="EMBL/GenBank/DDBJ databases">
        <authorList>
            <person name="Ploux O."/>
        </authorList>
    </citation>
    <scope>NUCLEOTIDE SEQUENCE [LARGE SCALE GENOMIC DNA]</scope>
    <source>
        <strain evidence="2 3">R-45371</strain>
    </source>
</reference>
<dbReference type="PANTHER" id="PTHR34580">
    <property type="match status" value="1"/>
</dbReference>
<dbReference type="PROSITE" id="PS52050">
    <property type="entry name" value="WYL"/>
    <property type="match status" value="1"/>
</dbReference>
<gene>
    <name evidence="2" type="ORF">A1353_20170</name>
</gene>
<dbReference type="PANTHER" id="PTHR34580:SF1">
    <property type="entry name" value="PROTEIN PAFC"/>
    <property type="match status" value="1"/>
</dbReference>
<evidence type="ECO:0000313" key="3">
    <source>
        <dbReference type="Proteomes" id="UP000077763"/>
    </source>
</evidence>
<accession>A0A177M307</accession>
<evidence type="ECO:0000259" key="1">
    <source>
        <dbReference type="Pfam" id="PF13280"/>
    </source>
</evidence>
<name>A0A177M307_METMH</name>
<dbReference type="InterPro" id="IPR051534">
    <property type="entry name" value="CBASS_pafABC_assoc_protein"/>
</dbReference>
<comment type="caution">
    <text evidence="2">The sequence shown here is derived from an EMBL/GenBank/DDBJ whole genome shotgun (WGS) entry which is preliminary data.</text>
</comment>
<sequence length="240" mass="27107">MPSNSDYNAMMRQWAILNALPKRPPGITAQALQGKLADLGFNVTQRTIQRDLNDLFRLFQFKCNEKGKPFGWYWEPGTSVSVPGLSIAEALSLHLIRDYLKPLLPNAILSSIQPQFQQAEETLKTLQSTNPFASWQDKVCYVAPSLNMLPPAINEPVLDTVQTALLKDRQLEINYQGINDQDSRALTLHPLGMIQRGAVNYLVATAFQYQDVRLYALHRIQSANILEASRGYKPEPSEFF</sequence>